<dbReference type="Proteomes" id="UP001500841">
    <property type="component" value="Unassembled WGS sequence"/>
</dbReference>
<evidence type="ECO:0000313" key="2">
    <source>
        <dbReference type="EMBL" id="GAA4093908.1"/>
    </source>
</evidence>
<dbReference type="InterPro" id="IPR008969">
    <property type="entry name" value="CarboxyPept-like_regulatory"/>
</dbReference>
<evidence type="ECO:0008006" key="4">
    <source>
        <dbReference type="Google" id="ProtNLM"/>
    </source>
</evidence>
<organism evidence="2 3">
    <name type="scientific">Mucilaginibacter panaciglaebae</name>
    <dbReference type="NCBI Taxonomy" id="502331"/>
    <lineage>
        <taxon>Bacteria</taxon>
        <taxon>Pseudomonadati</taxon>
        <taxon>Bacteroidota</taxon>
        <taxon>Sphingobacteriia</taxon>
        <taxon>Sphingobacteriales</taxon>
        <taxon>Sphingobacteriaceae</taxon>
        <taxon>Mucilaginibacter</taxon>
    </lineage>
</organism>
<keyword evidence="1" id="KW-1133">Transmembrane helix</keyword>
<dbReference type="SUPFAM" id="SSF49464">
    <property type="entry name" value="Carboxypeptidase regulatory domain-like"/>
    <property type="match status" value="1"/>
</dbReference>
<name>A0ABP7WQI9_9SPHI</name>
<dbReference type="SUPFAM" id="SSF56935">
    <property type="entry name" value="Porins"/>
    <property type="match status" value="1"/>
</dbReference>
<keyword evidence="3" id="KW-1185">Reference proteome</keyword>
<comment type="caution">
    <text evidence="2">The sequence shown here is derived from an EMBL/GenBank/DDBJ whole genome shotgun (WGS) entry which is preliminary data.</text>
</comment>
<keyword evidence="1" id="KW-0472">Membrane</keyword>
<reference evidence="3" key="1">
    <citation type="journal article" date="2019" name="Int. J. Syst. Evol. Microbiol.">
        <title>The Global Catalogue of Microorganisms (GCM) 10K type strain sequencing project: providing services to taxonomists for standard genome sequencing and annotation.</title>
        <authorList>
            <consortium name="The Broad Institute Genomics Platform"/>
            <consortium name="The Broad Institute Genome Sequencing Center for Infectious Disease"/>
            <person name="Wu L."/>
            <person name="Ma J."/>
        </authorList>
    </citation>
    <scope>NUCLEOTIDE SEQUENCE [LARGE SCALE GENOMIC DNA]</scope>
    <source>
        <strain evidence="3">JCM 17085</strain>
    </source>
</reference>
<sequence>MSAKRNDISQITNYLKGKLDARAMHEIERAAQDDPFLMDAFEGYEAAGNDIPRDIDDLKQRLDKRVTPRKRRKLLLWRVIPIAASLLLTIGAGLWVIISKPEKPQLAHVASNTPPQTNRPVAILRHTPVRLSKSASLKKQKSPKPLSQADSARYMIDTVVNYNATAFNVKKNTTVTDMLKKMSTMTIDSNGRIAKNNNQFYGARVNGKEFGGGSVQQAIKNLPADIIGKIQIVDDYSDQAPKKPQDVKLNPGMPAFSETMARGYIKQKSDPIKTTPFRIYGAEVRDNPVGNVEELLQGKVANLNIQNNTGAPGLRGSVNIRGLSPAPGTDTILKPVPDRVIRGYVYRDRKIANGQSYIITGKEVPDNPVGNVDQLRQGKVARLNIKNNAQSGNNTVMITGKITDTSGTPVSGVFVVNQHKIVAQSDAKGAYRAVVNADSALQVVSQGFNAQNLRVKPGQTTLDISLIDAPRLLAEVNIRGYVKRTRDQTTGSSYIITGKAGVCKENLKFKNKFLAKMAIVERYTFEHAGGYVPTVRDGRFLRALKFIAKRTKSTIKPEKGFADLKLFAQNKANWLYWYNANKCNNLK</sequence>
<accession>A0ABP7WQI9</accession>
<dbReference type="EMBL" id="BAABCV010000005">
    <property type="protein sequence ID" value="GAA4093908.1"/>
    <property type="molecule type" value="Genomic_DNA"/>
</dbReference>
<dbReference type="RefSeq" id="WP_345102600.1">
    <property type="nucleotide sequence ID" value="NZ_BAABCV010000005.1"/>
</dbReference>
<protein>
    <recommendedName>
        <fullName evidence="4">Carboxypeptidase-like protein</fullName>
    </recommendedName>
</protein>
<feature type="transmembrane region" description="Helical" evidence="1">
    <location>
        <begin position="75"/>
        <end position="98"/>
    </location>
</feature>
<evidence type="ECO:0000256" key="1">
    <source>
        <dbReference type="SAM" id="Phobius"/>
    </source>
</evidence>
<proteinExistence type="predicted"/>
<gene>
    <name evidence="2" type="ORF">GCM10022392_15590</name>
</gene>
<keyword evidence="1" id="KW-0812">Transmembrane</keyword>
<evidence type="ECO:0000313" key="3">
    <source>
        <dbReference type="Proteomes" id="UP001500841"/>
    </source>
</evidence>